<dbReference type="Pfam" id="PF00534">
    <property type="entry name" value="Glycos_transf_1"/>
    <property type="match status" value="1"/>
</dbReference>
<dbReference type="Proteomes" id="UP000425960">
    <property type="component" value="Chromosome"/>
</dbReference>
<dbReference type="GO" id="GO:0016757">
    <property type="term" value="F:glycosyltransferase activity"/>
    <property type="evidence" value="ECO:0007669"/>
    <property type="project" value="InterPro"/>
</dbReference>
<dbReference type="AlphaFoldDB" id="A0A5K8A0E2"/>
<dbReference type="CDD" id="cd03801">
    <property type="entry name" value="GT4_PimA-like"/>
    <property type="match status" value="1"/>
</dbReference>
<dbReference type="InterPro" id="IPR028098">
    <property type="entry name" value="Glyco_trans_4-like_N"/>
</dbReference>
<name>A0A5K8A0E2_9BACT</name>
<dbReference type="EMBL" id="AP021876">
    <property type="protein sequence ID" value="BBO85864.1"/>
    <property type="molecule type" value="Genomic_DNA"/>
</dbReference>
<dbReference type="Pfam" id="PF13439">
    <property type="entry name" value="Glyco_transf_4"/>
    <property type="match status" value="1"/>
</dbReference>
<proteinExistence type="predicted"/>
<feature type="domain" description="Glycosyl transferase family 1" evidence="1">
    <location>
        <begin position="229"/>
        <end position="389"/>
    </location>
</feature>
<dbReference type="KEGG" id="dov:DSCO28_64300"/>
<gene>
    <name evidence="3" type="ORF">DSCO28_64300</name>
</gene>
<dbReference type="PANTHER" id="PTHR45947">
    <property type="entry name" value="SULFOQUINOVOSYL TRANSFERASE SQD2"/>
    <property type="match status" value="1"/>
</dbReference>
<keyword evidence="3" id="KW-0808">Transferase</keyword>
<reference evidence="3 4" key="1">
    <citation type="submission" date="2019-11" db="EMBL/GenBank/DDBJ databases">
        <title>Comparative genomics of hydrocarbon-degrading Desulfosarcina strains.</title>
        <authorList>
            <person name="Watanabe M."/>
            <person name="Kojima H."/>
            <person name="Fukui M."/>
        </authorList>
    </citation>
    <scope>NUCLEOTIDE SEQUENCE [LARGE SCALE GENOMIC DNA]</scope>
    <source>
        <strain evidence="3 4">28bB2T</strain>
    </source>
</reference>
<evidence type="ECO:0000313" key="4">
    <source>
        <dbReference type="Proteomes" id="UP000425960"/>
    </source>
</evidence>
<dbReference type="PANTHER" id="PTHR45947:SF13">
    <property type="entry name" value="TRANSFERASE"/>
    <property type="match status" value="1"/>
</dbReference>
<organism evidence="3 4">
    <name type="scientific">Desulfosarcina ovata subsp. sediminis</name>
    <dbReference type="NCBI Taxonomy" id="885957"/>
    <lineage>
        <taxon>Bacteria</taxon>
        <taxon>Pseudomonadati</taxon>
        <taxon>Thermodesulfobacteriota</taxon>
        <taxon>Desulfobacteria</taxon>
        <taxon>Desulfobacterales</taxon>
        <taxon>Desulfosarcinaceae</taxon>
        <taxon>Desulfosarcina</taxon>
    </lineage>
</organism>
<evidence type="ECO:0000259" key="1">
    <source>
        <dbReference type="Pfam" id="PF00534"/>
    </source>
</evidence>
<dbReference type="InterPro" id="IPR001296">
    <property type="entry name" value="Glyco_trans_1"/>
</dbReference>
<dbReference type="Gene3D" id="3.40.50.2000">
    <property type="entry name" value="Glycogen Phosphorylase B"/>
    <property type="match status" value="2"/>
</dbReference>
<dbReference type="SUPFAM" id="SSF53756">
    <property type="entry name" value="UDP-Glycosyltransferase/glycogen phosphorylase"/>
    <property type="match status" value="1"/>
</dbReference>
<dbReference type="InterPro" id="IPR050194">
    <property type="entry name" value="Glycosyltransferase_grp1"/>
</dbReference>
<evidence type="ECO:0000313" key="3">
    <source>
        <dbReference type="EMBL" id="BBO85864.1"/>
    </source>
</evidence>
<evidence type="ECO:0000259" key="2">
    <source>
        <dbReference type="Pfam" id="PF13439"/>
    </source>
</evidence>
<sequence>MNILIVNTYHYLRGGDCRHAFGLGKLLKAAGHEVHYFAMQGPDNLPCPDAKHFVSEIDFRKTMKSGGPVAALKVLSRTIYSKEARRKIAALLDEVKPDIAHLHSIRHHLTKSILSELKERNIPIVWTLHDFKEICPNTSFYDGHNICEKCKGGKYTQVVWNRCKKNSLGASLITYLEARGNSGAKYDGLIDCYISPSRFLVQKFTEHGYDPASFVHIPNFLEIDLFQSANEYRNYLLFIGRLERGKGIETMIQGFGGADCCPPPLTLKIAGEGSLQDDLEKLVRNNNIRNIEFTGFLKEKELDKVARKAKAVIIPSELYENYPFSGLEAMAYGKPVIGSRIGGIPEQVDDGVTGLLFEAFNAEDLSDKINRLNRLTPEEIRRMGAKGREKVEQINSPHQFLSKIQDLYKNLTKR</sequence>
<protein>
    <submittedName>
        <fullName evidence="3">Glycosyl transferase</fullName>
    </submittedName>
</protein>
<accession>A0A5K8A0E2</accession>
<dbReference type="RefSeq" id="WP_155325341.1">
    <property type="nucleotide sequence ID" value="NZ_AP021876.1"/>
</dbReference>
<feature type="domain" description="Glycosyltransferase subfamily 4-like N-terminal" evidence="2">
    <location>
        <begin position="17"/>
        <end position="224"/>
    </location>
</feature>